<reference evidence="5 6" key="1">
    <citation type="journal article" date="2014" name="Mol. Biol. Evol.">
        <title>Massive expansion of Ubiquitination-related gene families within the Chlamydiae.</title>
        <authorList>
            <person name="Domman D."/>
            <person name="Collingro A."/>
            <person name="Lagkouvardos I."/>
            <person name="Gehre L."/>
            <person name="Weinmaier T."/>
            <person name="Rattei T."/>
            <person name="Subtil A."/>
            <person name="Horn M."/>
        </authorList>
    </citation>
    <scope>NUCLEOTIDE SEQUENCE [LARGE SCALE GENOMIC DNA]</scope>
    <source>
        <strain evidence="5 6">OEW1</strain>
    </source>
</reference>
<dbReference type="InterPro" id="IPR036428">
    <property type="entry name" value="PCD_sf"/>
</dbReference>
<dbReference type="GO" id="GO:0008124">
    <property type="term" value="F:4-alpha-hydroxytetrahydrobiopterin dehydratase activity"/>
    <property type="evidence" value="ECO:0007669"/>
    <property type="project" value="UniProtKB-EC"/>
</dbReference>
<dbReference type="PATRIC" id="fig|83552.4.peg.16"/>
<comment type="catalytic activity">
    <reaction evidence="1">
        <text>(4aS,6R)-4a-hydroxy-L-erythro-5,6,7,8-tetrahydrobiopterin = (6R)-L-erythro-6,7-dihydrobiopterin + H2O</text>
        <dbReference type="Rhea" id="RHEA:11920"/>
        <dbReference type="ChEBI" id="CHEBI:15377"/>
        <dbReference type="ChEBI" id="CHEBI:15642"/>
        <dbReference type="ChEBI" id="CHEBI:43120"/>
        <dbReference type="EC" id="4.2.1.96"/>
    </reaction>
</comment>
<comment type="caution">
    <text evidence="5">The sequence shown here is derived from an EMBL/GenBank/DDBJ whole genome shotgun (WGS) entry which is preliminary data.</text>
</comment>
<evidence type="ECO:0000313" key="5">
    <source>
        <dbReference type="EMBL" id="KIA78768.1"/>
    </source>
</evidence>
<dbReference type="Pfam" id="PF01329">
    <property type="entry name" value="Pterin_4a"/>
    <property type="match status" value="1"/>
</dbReference>
<dbReference type="EC" id="4.2.1.96" evidence="3"/>
<dbReference type="Gene3D" id="3.30.1360.20">
    <property type="entry name" value="Transcriptional coactivator/pterin dehydratase"/>
    <property type="match status" value="1"/>
</dbReference>
<sequence length="123" mass="14150">MKVDSQKGIKDLAQNDLSERAVVFQPLSKDQINHLILELGPNWSIDTTFTHIEKQLSFSNYMEGVDLVNWLARQAEEHNHHPDIYLGYKKMTLLLTTHNISALSLADFILAAKIEKYLSEHFN</sequence>
<dbReference type="EMBL" id="JSAM01000004">
    <property type="protein sequence ID" value="KIA78768.1"/>
    <property type="molecule type" value="Genomic_DNA"/>
</dbReference>
<dbReference type="SUPFAM" id="SSF55248">
    <property type="entry name" value="PCD-like"/>
    <property type="match status" value="1"/>
</dbReference>
<dbReference type="PANTHER" id="PTHR12599:SF0">
    <property type="entry name" value="PTERIN-4-ALPHA-CARBINOLAMINE DEHYDRATASE"/>
    <property type="match status" value="1"/>
</dbReference>
<dbReference type="GO" id="GO:0006729">
    <property type="term" value="P:tetrahydrobiopterin biosynthetic process"/>
    <property type="evidence" value="ECO:0007669"/>
    <property type="project" value="InterPro"/>
</dbReference>
<gene>
    <name evidence="5" type="ORF">DB43_DJ00050</name>
</gene>
<organism evidence="5 6">
    <name type="scientific">Parachlamydia acanthamoebae</name>
    <dbReference type="NCBI Taxonomy" id="83552"/>
    <lineage>
        <taxon>Bacteria</taxon>
        <taxon>Pseudomonadati</taxon>
        <taxon>Chlamydiota</taxon>
        <taxon>Chlamydiia</taxon>
        <taxon>Parachlamydiales</taxon>
        <taxon>Parachlamydiaceae</taxon>
        <taxon>Parachlamydia</taxon>
    </lineage>
</organism>
<evidence type="ECO:0000256" key="2">
    <source>
        <dbReference type="ARBA" id="ARBA00006472"/>
    </source>
</evidence>
<name>A0A0C1EFG7_9BACT</name>
<dbReference type="AlphaFoldDB" id="A0A0C1EFG7"/>
<dbReference type="InterPro" id="IPR001533">
    <property type="entry name" value="Pterin_deHydtase"/>
</dbReference>
<accession>A0A0C1EFG7</accession>
<dbReference type="PANTHER" id="PTHR12599">
    <property type="entry name" value="PTERIN-4-ALPHA-CARBINOLAMINE DEHYDRATASE"/>
    <property type="match status" value="1"/>
</dbReference>
<keyword evidence="4 5" id="KW-0456">Lyase</keyword>
<evidence type="ECO:0000256" key="4">
    <source>
        <dbReference type="ARBA" id="ARBA00023239"/>
    </source>
</evidence>
<evidence type="ECO:0000313" key="6">
    <source>
        <dbReference type="Proteomes" id="UP000031307"/>
    </source>
</evidence>
<evidence type="ECO:0000256" key="3">
    <source>
        <dbReference type="ARBA" id="ARBA00013252"/>
    </source>
</evidence>
<protein>
    <recommendedName>
        <fullName evidence="3">4a-hydroxytetrahydrobiopterin dehydratase</fullName>
        <ecNumber evidence="3">4.2.1.96</ecNumber>
    </recommendedName>
</protein>
<proteinExistence type="inferred from homology"/>
<comment type="similarity">
    <text evidence="2">Belongs to the pterin-4-alpha-carbinolamine dehydratase family.</text>
</comment>
<dbReference type="Proteomes" id="UP000031307">
    <property type="component" value="Unassembled WGS sequence"/>
</dbReference>
<evidence type="ECO:0000256" key="1">
    <source>
        <dbReference type="ARBA" id="ARBA00001554"/>
    </source>
</evidence>